<accession>A0ABU8MMA5</accession>
<name>A0ABU8MMA5_9PSEU</name>
<organism evidence="1 2">
    <name type="scientific">Actinomycetospora aurantiaca</name>
    <dbReference type="NCBI Taxonomy" id="3129233"/>
    <lineage>
        <taxon>Bacteria</taxon>
        <taxon>Bacillati</taxon>
        <taxon>Actinomycetota</taxon>
        <taxon>Actinomycetes</taxon>
        <taxon>Pseudonocardiales</taxon>
        <taxon>Pseudonocardiaceae</taxon>
        <taxon>Actinomycetospora</taxon>
    </lineage>
</organism>
<dbReference type="InterPro" id="IPR009200">
    <property type="entry name" value="DUF1269_membrane"/>
</dbReference>
<evidence type="ECO:0000313" key="1">
    <source>
        <dbReference type="EMBL" id="MEJ2868272.1"/>
    </source>
</evidence>
<keyword evidence="2" id="KW-1185">Reference proteome</keyword>
<protein>
    <submittedName>
        <fullName evidence="1">DUF1269 domain-containing protein</fullName>
    </submittedName>
</protein>
<dbReference type="RefSeq" id="WP_337694883.1">
    <property type="nucleotide sequence ID" value="NZ_JBBEGN010000004.1"/>
</dbReference>
<dbReference type="Pfam" id="PF06897">
    <property type="entry name" value="DUF1269"/>
    <property type="match status" value="1"/>
</dbReference>
<dbReference type="Proteomes" id="UP001385809">
    <property type="component" value="Unassembled WGS sequence"/>
</dbReference>
<evidence type="ECO:0000313" key="2">
    <source>
        <dbReference type="Proteomes" id="UP001385809"/>
    </source>
</evidence>
<sequence length="159" mass="16790">MSIWTFDTADGADLALRTVERLQLRGTIAVADAAVVAWAPGSHRPRTYQVGSVEGTAALSGAFWGLVFGTVFLLPITGRDVPAGGELEHLGLSDDLVGTLRERVVAGRSALFLVVGRATVPAVASALAPGRPEHWEADVAPDHRVGLWRVFADDPTTLP</sequence>
<proteinExistence type="predicted"/>
<gene>
    <name evidence="1" type="ORF">WCD74_10875</name>
</gene>
<reference evidence="1 2" key="1">
    <citation type="submission" date="2024-03" db="EMBL/GenBank/DDBJ databases">
        <title>Actinomycetospora sp. OC33-EN08, a novel actinomycete isolated from wild orchid (Aerides multiflora).</title>
        <authorList>
            <person name="Suriyachadkun C."/>
        </authorList>
    </citation>
    <scope>NUCLEOTIDE SEQUENCE [LARGE SCALE GENOMIC DNA]</scope>
    <source>
        <strain evidence="1 2">OC33-EN08</strain>
    </source>
</reference>
<dbReference type="EMBL" id="JBBEGN010000004">
    <property type="protein sequence ID" value="MEJ2868272.1"/>
    <property type="molecule type" value="Genomic_DNA"/>
</dbReference>
<comment type="caution">
    <text evidence="1">The sequence shown here is derived from an EMBL/GenBank/DDBJ whole genome shotgun (WGS) entry which is preliminary data.</text>
</comment>